<name>A0A0L6JJI5_9FIRM</name>
<evidence type="ECO:0008006" key="3">
    <source>
        <dbReference type="Google" id="ProtNLM"/>
    </source>
</evidence>
<keyword evidence="2" id="KW-1185">Reference proteome</keyword>
<dbReference type="EMBL" id="LGTC01000001">
    <property type="protein sequence ID" value="KNY25572.1"/>
    <property type="molecule type" value="Genomic_DNA"/>
</dbReference>
<accession>A0A0L6JJI5</accession>
<dbReference type="RefSeq" id="WP_036940973.1">
    <property type="nucleotide sequence ID" value="NZ_JQKC01000014.1"/>
</dbReference>
<dbReference type="Proteomes" id="UP000036923">
    <property type="component" value="Unassembled WGS sequence"/>
</dbReference>
<sequence>MENLNLKCPDKDTIYKYFRMELDNEQLLSLNKHFAFCDKCLNQYNYFDDYISTRALSSNVIKEIWKDSDIDTFEYAAADSHNNKDFELTSSKGKYIAKLLQYASDPCINLLVINVLIDSKGKLRVSHIKNGKTIPIGEEDIDGLNEFCFSVSSDIVLKELIIDIVNN</sequence>
<dbReference type="STRING" id="398512.Bccel_0832"/>
<evidence type="ECO:0000313" key="1">
    <source>
        <dbReference type="EMBL" id="KNY25572.1"/>
    </source>
</evidence>
<protein>
    <recommendedName>
        <fullName evidence="3">Zinc-finger domain-containing protein</fullName>
    </recommendedName>
</protein>
<evidence type="ECO:0000313" key="2">
    <source>
        <dbReference type="Proteomes" id="UP000036923"/>
    </source>
</evidence>
<comment type="caution">
    <text evidence="1">The sequence shown here is derived from an EMBL/GenBank/DDBJ whole genome shotgun (WGS) entry which is preliminary data.</text>
</comment>
<reference evidence="2" key="1">
    <citation type="submission" date="2015-07" db="EMBL/GenBank/DDBJ databases">
        <title>Near-Complete Genome Sequence of the Cellulolytic Bacterium Bacteroides (Pseudobacteroides) cellulosolvens ATCC 35603.</title>
        <authorList>
            <person name="Dassa B."/>
            <person name="Utturkar S.M."/>
            <person name="Klingeman D.M."/>
            <person name="Hurt R.A."/>
            <person name="Keller M."/>
            <person name="Xu J."/>
            <person name="Reddy Y.H.K."/>
            <person name="Borovok I."/>
            <person name="Grinberg I.R."/>
            <person name="Lamed R."/>
            <person name="Zhivin O."/>
            <person name="Bayer E.A."/>
            <person name="Brown S.D."/>
        </authorList>
    </citation>
    <scope>NUCLEOTIDE SEQUENCE [LARGE SCALE GENOMIC DNA]</scope>
    <source>
        <strain evidence="2">DSM 2933</strain>
    </source>
</reference>
<proteinExistence type="predicted"/>
<dbReference type="eggNOG" id="ENOG502ZP2Y">
    <property type="taxonomic scope" value="Bacteria"/>
</dbReference>
<gene>
    <name evidence="1" type="ORF">Bccel_0832</name>
</gene>
<dbReference type="AlphaFoldDB" id="A0A0L6JJI5"/>
<organism evidence="1 2">
    <name type="scientific">Pseudobacteroides cellulosolvens ATCC 35603 = DSM 2933</name>
    <dbReference type="NCBI Taxonomy" id="398512"/>
    <lineage>
        <taxon>Bacteria</taxon>
        <taxon>Bacillati</taxon>
        <taxon>Bacillota</taxon>
        <taxon>Clostridia</taxon>
        <taxon>Eubacteriales</taxon>
        <taxon>Oscillospiraceae</taxon>
        <taxon>Pseudobacteroides</taxon>
    </lineage>
</organism>